<dbReference type="InterPro" id="IPR020476">
    <property type="entry name" value="Nudix_hydrolase"/>
</dbReference>
<name>A0A517N9B7_9BACT</name>
<dbReference type="AlphaFoldDB" id="A0A517N9B7"/>
<dbReference type="InterPro" id="IPR000086">
    <property type="entry name" value="NUDIX_hydrolase_dom"/>
</dbReference>
<organism evidence="6 7">
    <name type="scientific">Rubripirellula lacrimiformis</name>
    <dbReference type="NCBI Taxonomy" id="1930273"/>
    <lineage>
        <taxon>Bacteria</taxon>
        <taxon>Pseudomonadati</taxon>
        <taxon>Planctomycetota</taxon>
        <taxon>Planctomycetia</taxon>
        <taxon>Pirellulales</taxon>
        <taxon>Pirellulaceae</taxon>
        <taxon>Rubripirellula</taxon>
    </lineage>
</organism>
<dbReference type="GO" id="GO:0019677">
    <property type="term" value="P:NAD+ catabolic process"/>
    <property type="evidence" value="ECO:0007669"/>
    <property type="project" value="TreeGrafter"/>
</dbReference>
<evidence type="ECO:0000256" key="1">
    <source>
        <dbReference type="ARBA" id="ARBA00001946"/>
    </source>
</evidence>
<reference evidence="6 7" key="1">
    <citation type="submission" date="2019-02" db="EMBL/GenBank/DDBJ databases">
        <title>Deep-cultivation of Planctomycetes and their phenomic and genomic characterization uncovers novel biology.</title>
        <authorList>
            <person name="Wiegand S."/>
            <person name="Jogler M."/>
            <person name="Boedeker C."/>
            <person name="Pinto D."/>
            <person name="Vollmers J."/>
            <person name="Rivas-Marin E."/>
            <person name="Kohn T."/>
            <person name="Peeters S.H."/>
            <person name="Heuer A."/>
            <person name="Rast P."/>
            <person name="Oberbeckmann S."/>
            <person name="Bunk B."/>
            <person name="Jeske O."/>
            <person name="Meyerdierks A."/>
            <person name="Storesund J.E."/>
            <person name="Kallscheuer N."/>
            <person name="Luecker S."/>
            <person name="Lage O.M."/>
            <person name="Pohl T."/>
            <person name="Merkel B.J."/>
            <person name="Hornburger P."/>
            <person name="Mueller R.-W."/>
            <person name="Bruemmer F."/>
            <person name="Labrenz M."/>
            <person name="Spormann A.M."/>
            <person name="Op den Camp H."/>
            <person name="Overmann J."/>
            <person name="Amann R."/>
            <person name="Jetten M.S.M."/>
            <person name="Mascher T."/>
            <person name="Medema M.H."/>
            <person name="Devos D.P."/>
            <person name="Kaster A.-K."/>
            <person name="Ovreas L."/>
            <person name="Rohde M."/>
            <person name="Galperin M.Y."/>
            <person name="Jogler C."/>
        </authorList>
    </citation>
    <scope>NUCLEOTIDE SEQUENCE [LARGE SCALE GENOMIC DNA]</scope>
    <source>
        <strain evidence="6 7">K22_7</strain>
    </source>
</reference>
<dbReference type="PANTHER" id="PTHR42904:SF12">
    <property type="entry name" value="ADP-RIBOSE PYROPHOSPHATASE-RELATED"/>
    <property type="match status" value="1"/>
</dbReference>
<evidence type="ECO:0000256" key="4">
    <source>
        <dbReference type="ARBA" id="ARBA00022842"/>
    </source>
</evidence>
<evidence type="ECO:0000256" key="2">
    <source>
        <dbReference type="ARBA" id="ARBA00022723"/>
    </source>
</evidence>
<evidence type="ECO:0000313" key="7">
    <source>
        <dbReference type="Proteomes" id="UP000318538"/>
    </source>
</evidence>
<keyword evidence="4" id="KW-0460">Magnesium</keyword>
<dbReference type="KEGG" id="rlc:K227x_21140"/>
<evidence type="ECO:0000313" key="6">
    <source>
        <dbReference type="EMBL" id="QDT03729.1"/>
    </source>
</evidence>
<dbReference type="Gene3D" id="3.90.79.10">
    <property type="entry name" value="Nucleoside Triphosphate Pyrophosphohydrolase"/>
    <property type="match status" value="1"/>
</dbReference>
<dbReference type="PANTHER" id="PTHR42904">
    <property type="entry name" value="NUDIX HYDROLASE, NUDC SUBFAMILY"/>
    <property type="match status" value="1"/>
</dbReference>
<keyword evidence="3 6" id="KW-0378">Hydrolase</keyword>
<keyword evidence="6" id="KW-0548">Nucleotidyltransferase</keyword>
<keyword evidence="2" id="KW-0479">Metal-binding</keyword>
<dbReference type="Pfam" id="PF00293">
    <property type="entry name" value="NUDIX"/>
    <property type="match status" value="1"/>
</dbReference>
<proteinExistence type="predicted"/>
<dbReference type="SUPFAM" id="SSF55811">
    <property type="entry name" value="Nudix"/>
    <property type="match status" value="1"/>
</dbReference>
<dbReference type="GO" id="GO:0006742">
    <property type="term" value="P:NADP+ catabolic process"/>
    <property type="evidence" value="ECO:0007669"/>
    <property type="project" value="TreeGrafter"/>
</dbReference>
<dbReference type="InterPro" id="IPR015797">
    <property type="entry name" value="NUDIX_hydrolase-like_dom_sf"/>
</dbReference>
<keyword evidence="7" id="KW-1185">Reference proteome</keyword>
<comment type="cofactor">
    <cofactor evidence="1">
        <name>Mg(2+)</name>
        <dbReference type="ChEBI" id="CHEBI:18420"/>
    </cofactor>
</comment>
<dbReference type="GO" id="GO:0035529">
    <property type="term" value="F:NADH pyrophosphatase activity"/>
    <property type="evidence" value="ECO:0007669"/>
    <property type="project" value="TreeGrafter"/>
</dbReference>
<dbReference type="GO" id="GO:0016779">
    <property type="term" value="F:nucleotidyltransferase activity"/>
    <property type="evidence" value="ECO:0007669"/>
    <property type="project" value="UniProtKB-KW"/>
</dbReference>
<protein>
    <submittedName>
        <fullName evidence="6">Bifunctional NMN adenylyltransferase/Nudix hydrolase</fullName>
    </submittedName>
</protein>
<accession>A0A517N9B7</accession>
<feature type="domain" description="Nudix hydrolase" evidence="5">
    <location>
        <begin position="46"/>
        <end position="180"/>
    </location>
</feature>
<gene>
    <name evidence="6" type="ORF">K227x_21140</name>
</gene>
<dbReference type="PRINTS" id="PR00502">
    <property type="entry name" value="NUDIXFAMILY"/>
</dbReference>
<sequence length="185" mass="20792">MFERPAMTDLPIEDSYRFCPRCGHAHDSVGQIPFHCESCQMTLYLGPVAAVGGLIVNDSGELLLVRRARNPGLGQWGLPGGFVDRNESVEEALRREVHEETKLTLRETQYLMSRPNQYCYGGVTAPVIDVFFQCRPGSLDSFALDDDELDHHLWVRPTRDHLDNMAFESNRLAVEAWLKSSAAGL</sequence>
<dbReference type="GO" id="GO:0046872">
    <property type="term" value="F:metal ion binding"/>
    <property type="evidence" value="ECO:0007669"/>
    <property type="project" value="UniProtKB-KW"/>
</dbReference>
<dbReference type="PROSITE" id="PS51462">
    <property type="entry name" value="NUDIX"/>
    <property type="match status" value="1"/>
</dbReference>
<evidence type="ECO:0000259" key="5">
    <source>
        <dbReference type="PROSITE" id="PS51462"/>
    </source>
</evidence>
<dbReference type="InterPro" id="IPR050241">
    <property type="entry name" value="NAD-cap_RNA_hydrolase_NudC"/>
</dbReference>
<dbReference type="GO" id="GO:0005829">
    <property type="term" value="C:cytosol"/>
    <property type="evidence" value="ECO:0007669"/>
    <property type="project" value="TreeGrafter"/>
</dbReference>
<dbReference type="Proteomes" id="UP000318538">
    <property type="component" value="Chromosome"/>
</dbReference>
<evidence type="ECO:0000256" key="3">
    <source>
        <dbReference type="ARBA" id="ARBA00022801"/>
    </source>
</evidence>
<keyword evidence="6" id="KW-0808">Transferase</keyword>
<dbReference type="CDD" id="cd04681">
    <property type="entry name" value="NUDIX_Hydrolase"/>
    <property type="match status" value="1"/>
</dbReference>
<dbReference type="EMBL" id="CP036525">
    <property type="protein sequence ID" value="QDT03729.1"/>
    <property type="molecule type" value="Genomic_DNA"/>
</dbReference>